<evidence type="ECO:0000256" key="2">
    <source>
        <dbReference type="ARBA" id="ARBA00012483"/>
    </source>
</evidence>
<feature type="compositionally biased region" description="Polar residues" evidence="10">
    <location>
        <begin position="586"/>
        <end position="599"/>
    </location>
</feature>
<reference evidence="12 13" key="1">
    <citation type="submission" date="2016-10" db="EMBL/GenBank/DDBJ databases">
        <title>Genome sequence of the basidiomycete white-rot fungus Trametes pubescens.</title>
        <authorList>
            <person name="Makela M.R."/>
            <person name="Granchi Z."/>
            <person name="Peng M."/>
            <person name="De Vries R.P."/>
            <person name="Grigoriev I."/>
            <person name="Riley R."/>
            <person name="Hilden K."/>
        </authorList>
    </citation>
    <scope>NUCLEOTIDE SEQUENCE [LARGE SCALE GENOMIC DNA]</scope>
    <source>
        <strain evidence="12 13">FBCC735</strain>
    </source>
</reference>
<dbReference type="SMART" id="SM00184">
    <property type="entry name" value="RING"/>
    <property type="match status" value="1"/>
</dbReference>
<feature type="compositionally biased region" description="Basic and acidic residues" evidence="10">
    <location>
        <begin position="436"/>
        <end position="449"/>
    </location>
</feature>
<dbReference type="GO" id="GO:0008270">
    <property type="term" value="F:zinc ion binding"/>
    <property type="evidence" value="ECO:0007669"/>
    <property type="project" value="UniProtKB-KW"/>
</dbReference>
<dbReference type="EC" id="2.3.2.27" evidence="2"/>
<dbReference type="PROSITE" id="PS00518">
    <property type="entry name" value="ZF_RING_1"/>
    <property type="match status" value="1"/>
</dbReference>
<feature type="compositionally biased region" description="Polar residues" evidence="10">
    <location>
        <begin position="529"/>
        <end position="538"/>
    </location>
</feature>
<keyword evidence="13" id="KW-1185">Reference proteome</keyword>
<evidence type="ECO:0000256" key="7">
    <source>
        <dbReference type="ARBA" id="ARBA00023015"/>
    </source>
</evidence>
<dbReference type="InterPro" id="IPR013083">
    <property type="entry name" value="Znf_RING/FYVE/PHD"/>
</dbReference>
<comment type="caution">
    <text evidence="12">The sequence shown here is derived from an EMBL/GenBank/DDBJ whole genome shotgun (WGS) entry which is preliminary data.</text>
</comment>
<dbReference type="AlphaFoldDB" id="A0A1M2VNN5"/>
<keyword evidence="5 9" id="KW-0863">Zinc-finger</keyword>
<feature type="region of interest" description="Disordered" evidence="10">
    <location>
        <begin position="280"/>
        <end position="487"/>
    </location>
</feature>
<sequence length="868" mass="95342">MESPPAKRVKLEADATLPLDEPIEVIETDELEDTEGENCSICLQPYADRAVIPTCSHEFCFECLLIWTEQSRRCPLCSQDIGKYLMHHIRSKYDYQKHYLAPLRSADEPQAVAAARQHARQRAVRRREVEWGRRRQQQLEELDELERAIEKRRWVYRHEFYAMHVASNPYTRYRPFPTPAQFSASQDYISRATIFIRRELRVWTGLDVEFLTTFTVSLMKSLDIRSEPAVRLLSEFLDMDADRGHEHDNAEHFAHELYCYLRSPYRDLAAYDRNVQYDVPAGIPPPDVLNHNRRWQSRSRSRSEPRTRARSPSMPPSASPPGPRSPHPVSRPRLDREDHATTSTHHSSRRHRNAYAGTAPKSPKLSRSGLPDEEQLPRPSESRQSRSNYHSPSDGVPTPRNGLPQAPRDSHRNRDRYDGKGKGKERADDSADDSDGWTRADSPREEDMTSRGNVNAGILGNAKNRTPSRANGGSEMTPSALSTPPRSADLSAAIIQNVRPSPIVSRVAPPIYSADKTKRTDHVLPSGGDSAQASTLQKPSMEGKQPVRVRRNPWQTVQEYLSGGGSGPYSSKHGDKASNAGLASEARSQAHQNTVSNSRGGALRPEDPSSSAEGMPSLLLRLSDPTPPLSAAVQHVAYAVPDAARAPLPVHEGGKRISAPEIMARTRARLARTDEHSAAPPPSVPPPVQHPGPGSQPSTGSNAKQGSDVGAVEHMSSEDAAQPRGPAGPALAASADPRTLLLQKLAAEKRDAADTPTAEKAQLSAAHHPSVPMALGVADRPREGRPSKAATDVVPAERIAERKEAELRSQAQLRARLAAARRAAHAQPQRSTVGSGDASGTSTGTVDGDLAVQESALRNRLKGRQAQM</sequence>
<feature type="compositionally biased region" description="Basic residues" evidence="10">
    <location>
        <begin position="859"/>
        <end position="868"/>
    </location>
</feature>
<feature type="region of interest" description="Disordered" evidence="10">
    <location>
        <begin position="648"/>
        <end position="793"/>
    </location>
</feature>
<feature type="compositionally biased region" description="Basic and acidic residues" evidence="10">
    <location>
        <begin position="408"/>
        <end position="429"/>
    </location>
</feature>
<evidence type="ECO:0000256" key="9">
    <source>
        <dbReference type="PROSITE-ProRule" id="PRU00175"/>
    </source>
</evidence>
<feature type="compositionally biased region" description="Pro residues" evidence="10">
    <location>
        <begin position="313"/>
        <end position="326"/>
    </location>
</feature>
<feature type="compositionally biased region" description="Pro residues" evidence="10">
    <location>
        <begin position="679"/>
        <end position="690"/>
    </location>
</feature>
<keyword evidence="3" id="KW-0808">Transferase</keyword>
<evidence type="ECO:0000256" key="1">
    <source>
        <dbReference type="ARBA" id="ARBA00000900"/>
    </source>
</evidence>
<evidence type="ECO:0000259" key="11">
    <source>
        <dbReference type="PROSITE" id="PS50089"/>
    </source>
</evidence>
<name>A0A1M2VNN5_TRAPU</name>
<evidence type="ECO:0000256" key="4">
    <source>
        <dbReference type="ARBA" id="ARBA00022723"/>
    </source>
</evidence>
<evidence type="ECO:0000256" key="6">
    <source>
        <dbReference type="ARBA" id="ARBA00022833"/>
    </source>
</evidence>
<proteinExistence type="predicted"/>
<dbReference type="EMBL" id="MNAD01000978">
    <property type="protein sequence ID" value="OJT09166.1"/>
    <property type="molecule type" value="Genomic_DNA"/>
</dbReference>
<feature type="compositionally biased region" description="Low complexity" evidence="10">
    <location>
        <begin position="817"/>
        <end position="849"/>
    </location>
</feature>
<evidence type="ECO:0000313" key="13">
    <source>
        <dbReference type="Proteomes" id="UP000184267"/>
    </source>
</evidence>
<protein>
    <recommendedName>
        <fullName evidence="2">RING-type E3 ubiquitin transferase</fullName>
        <ecNumber evidence="2">2.3.2.27</ecNumber>
    </recommendedName>
</protein>
<feature type="region of interest" description="Disordered" evidence="10">
    <location>
        <begin position="817"/>
        <end position="868"/>
    </location>
</feature>
<feature type="compositionally biased region" description="Basic residues" evidence="10">
    <location>
        <begin position="291"/>
        <end position="300"/>
    </location>
</feature>
<dbReference type="InterPro" id="IPR001841">
    <property type="entry name" value="Znf_RING"/>
</dbReference>
<evidence type="ECO:0000256" key="3">
    <source>
        <dbReference type="ARBA" id="ARBA00022679"/>
    </source>
</evidence>
<keyword evidence="7" id="KW-0805">Transcription regulation</keyword>
<keyword evidence="8" id="KW-0804">Transcription</keyword>
<evidence type="ECO:0000313" key="12">
    <source>
        <dbReference type="EMBL" id="OJT09166.1"/>
    </source>
</evidence>
<dbReference type="STRING" id="154538.A0A1M2VNN5"/>
<comment type="catalytic activity">
    <reaction evidence="1">
        <text>S-ubiquitinyl-[E2 ubiquitin-conjugating enzyme]-L-cysteine + [acceptor protein]-L-lysine = [E2 ubiquitin-conjugating enzyme]-L-cysteine + N(6)-ubiquitinyl-[acceptor protein]-L-lysine.</text>
        <dbReference type="EC" id="2.3.2.27"/>
    </reaction>
</comment>
<evidence type="ECO:0000256" key="5">
    <source>
        <dbReference type="ARBA" id="ARBA00022771"/>
    </source>
</evidence>
<dbReference type="PANTHER" id="PTHR46077:SF1">
    <property type="entry name" value="TOP1 BINDING ARGININE_SERINE RICH PROTEIN, E3 UBIQUITIN LIGASE"/>
    <property type="match status" value="1"/>
</dbReference>
<dbReference type="InterPro" id="IPR017907">
    <property type="entry name" value="Znf_RING_CS"/>
</dbReference>
<keyword evidence="4" id="KW-0479">Metal-binding</keyword>
<dbReference type="GO" id="GO:0006513">
    <property type="term" value="P:protein monoubiquitination"/>
    <property type="evidence" value="ECO:0007669"/>
    <property type="project" value="TreeGrafter"/>
</dbReference>
<feature type="region of interest" description="Disordered" evidence="10">
    <location>
        <begin position="508"/>
        <end position="627"/>
    </location>
</feature>
<dbReference type="OrthoDB" id="21204at2759"/>
<evidence type="ECO:0000256" key="10">
    <source>
        <dbReference type="SAM" id="MobiDB-lite"/>
    </source>
</evidence>
<dbReference type="GO" id="GO:0000209">
    <property type="term" value="P:protein polyubiquitination"/>
    <property type="evidence" value="ECO:0007669"/>
    <property type="project" value="TreeGrafter"/>
</dbReference>
<dbReference type="Proteomes" id="UP000184267">
    <property type="component" value="Unassembled WGS sequence"/>
</dbReference>
<accession>A0A1M2VNN5</accession>
<dbReference type="PANTHER" id="PTHR46077">
    <property type="entry name" value="E3 UBIQUITIN-PROTEIN LIGASE TOPORS"/>
    <property type="match status" value="1"/>
</dbReference>
<dbReference type="Gene3D" id="3.30.40.10">
    <property type="entry name" value="Zinc/RING finger domain, C3HC4 (zinc finger)"/>
    <property type="match status" value="1"/>
</dbReference>
<evidence type="ECO:0000256" key="8">
    <source>
        <dbReference type="ARBA" id="ARBA00023163"/>
    </source>
</evidence>
<feature type="compositionally biased region" description="Polar residues" evidence="10">
    <location>
        <begin position="463"/>
        <end position="485"/>
    </location>
</feature>
<dbReference type="PROSITE" id="PS50089">
    <property type="entry name" value="ZF_RING_2"/>
    <property type="match status" value="1"/>
</dbReference>
<gene>
    <name evidence="12" type="ORF">TRAPUB_14376</name>
</gene>
<feature type="domain" description="RING-type" evidence="11">
    <location>
        <begin position="39"/>
        <end position="78"/>
    </location>
</feature>
<dbReference type="OMA" id="RAVIPTC"/>
<keyword evidence="6" id="KW-0862">Zinc</keyword>
<dbReference type="GO" id="GO:0061630">
    <property type="term" value="F:ubiquitin protein ligase activity"/>
    <property type="evidence" value="ECO:0007669"/>
    <property type="project" value="UniProtKB-EC"/>
</dbReference>
<dbReference type="Pfam" id="PF13639">
    <property type="entry name" value="zf-RING_2"/>
    <property type="match status" value="1"/>
</dbReference>
<organism evidence="12 13">
    <name type="scientific">Trametes pubescens</name>
    <name type="common">White-rot fungus</name>
    <dbReference type="NCBI Taxonomy" id="154538"/>
    <lineage>
        <taxon>Eukaryota</taxon>
        <taxon>Fungi</taxon>
        <taxon>Dikarya</taxon>
        <taxon>Basidiomycota</taxon>
        <taxon>Agaricomycotina</taxon>
        <taxon>Agaricomycetes</taxon>
        <taxon>Polyporales</taxon>
        <taxon>Polyporaceae</taxon>
        <taxon>Trametes</taxon>
    </lineage>
</organism>
<dbReference type="SUPFAM" id="SSF57850">
    <property type="entry name" value="RING/U-box"/>
    <property type="match status" value="1"/>
</dbReference>